<keyword evidence="2" id="KW-1185">Reference proteome</keyword>
<dbReference type="InterPro" id="IPR046348">
    <property type="entry name" value="SIS_dom_sf"/>
</dbReference>
<dbReference type="STRING" id="1161099.SAMN05444817_11314"/>
<evidence type="ECO:0008006" key="3">
    <source>
        <dbReference type="Google" id="ProtNLM"/>
    </source>
</evidence>
<dbReference type="GO" id="GO:1901135">
    <property type="term" value="P:carbohydrate derivative metabolic process"/>
    <property type="evidence" value="ECO:0007669"/>
    <property type="project" value="InterPro"/>
</dbReference>
<protein>
    <recommendedName>
        <fullName evidence="3">Phospho-glucose isomerase C-terminal SIS domain-containing protein</fullName>
    </recommendedName>
</protein>
<dbReference type="RefSeq" id="WP_076599794.1">
    <property type="nucleotide sequence ID" value="NZ_CP046976.1"/>
</dbReference>
<sequence length="352" mass="35894">MAPETNPDRSYYDPAAHYDVESVRFFDVAHEGAHVRALAQAAEMLSDLRGTSPRSVVVLVTDAVSEAAAQCAVALVDFGRAPVMVTRALPEFVGALDVVIAVGDAPDAETVSRQISAAAGRGADVVLAGPTGGPVVEDAPRGVILLPAPPTADGASPLRTIAAVAAVCAALTGAQALIDGPADAIDFELRQLSPERDVSVNAARQLREFVEGARILHTGYTETGAAVARLIAALWSARGLPSGFVGREDLAAALEAGAADSAGESAGNSAGAADDIFYDPFIDGPPAQVPVKTIVWAQREPHLLGARAEYVADDAVDADGETAATSAVGAGDEFSAALRLIVRGLAATAMQV</sequence>
<reference evidence="2" key="1">
    <citation type="submission" date="2017-01" db="EMBL/GenBank/DDBJ databases">
        <authorList>
            <person name="Varghese N."/>
            <person name="Submissions S."/>
        </authorList>
    </citation>
    <scope>NUCLEOTIDE SEQUENCE [LARGE SCALE GENOMIC DNA]</scope>
    <source>
        <strain evidence="2">DSM 44531</strain>
    </source>
</reference>
<gene>
    <name evidence="1" type="ORF">SAMN05444817_11314</name>
</gene>
<name>A0A1N7K1A2_9CORY</name>
<dbReference type="SUPFAM" id="SSF53697">
    <property type="entry name" value="SIS domain"/>
    <property type="match status" value="1"/>
</dbReference>
<dbReference type="EMBL" id="FTOF01000013">
    <property type="protein sequence ID" value="SIS55331.1"/>
    <property type="molecule type" value="Genomic_DNA"/>
</dbReference>
<evidence type="ECO:0000313" key="1">
    <source>
        <dbReference type="EMBL" id="SIS55331.1"/>
    </source>
</evidence>
<proteinExistence type="predicted"/>
<dbReference type="Proteomes" id="UP000186292">
    <property type="component" value="Unassembled WGS sequence"/>
</dbReference>
<dbReference type="GO" id="GO:0097367">
    <property type="term" value="F:carbohydrate derivative binding"/>
    <property type="evidence" value="ECO:0007669"/>
    <property type="project" value="InterPro"/>
</dbReference>
<evidence type="ECO:0000313" key="2">
    <source>
        <dbReference type="Proteomes" id="UP000186292"/>
    </source>
</evidence>
<dbReference type="AlphaFoldDB" id="A0A1N7K1A2"/>
<accession>A0A1N7K1A2</accession>
<organism evidence="1 2">
    <name type="scientific">Corynebacterium appendicis CIP 107643</name>
    <dbReference type="NCBI Taxonomy" id="1161099"/>
    <lineage>
        <taxon>Bacteria</taxon>
        <taxon>Bacillati</taxon>
        <taxon>Actinomycetota</taxon>
        <taxon>Actinomycetes</taxon>
        <taxon>Mycobacteriales</taxon>
        <taxon>Corynebacteriaceae</taxon>
        <taxon>Corynebacterium</taxon>
    </lineage>
</organism>
<dbReference type="OrthoDB" id="4427542at2"/>